<gene>
    <name evidence="2" type="ORF">PPRIM_AZ9-3.1.T2800004</name>
</gene>
<dbReference type="EMBL" id="CAJJDM010000289">
    <property type="protein sequence ID" value="CAD8119036.1"/>
    <property type="molecule type" value="Genomic_DNA"/>
</dbReference>
<name>A0A8S1QTE4_PARPR</name>
<keyword evidence="3" id="KW-1185">Reference proteome</keyword>
<proteinExistence type="predicted"/>
<dbReference type="Proteomes" id="UP000688137">
    <property type="component" value="Unassembled WGS sequence"/>
</dbReference>
<organism evidence="2 3">
    <name type="scientific">Paramecium primaurelia</name>
    <dbReference type="NCBI Taxonomy" id="5886"/>
    <lineage>
        <taxon>Eukaryota</taxon>
        <taxon>Sar</taxon>
        <taxon>Alveolata</taxon>
        <taxon>Ciliophora</taxon>
        <taxon>Intramacronucleata</taxon>
        <taxon>Oligohymenophorea</taxon>
        <taxon>Peniculida</taxon>
        <taxon>Parameciidae</taxon>
        <taxon>Paramecium</taxon>
    </lineage>
</organism>
<accession>A0A8S1QTE4</accession>
<reference evidence="2" key="1">
    <citation type="submission" date="2021-01" db="EMBL/GenBank/DDBJ databases">
        <authorList>
            <consortium name="Genoscope - CEA"/>
            <person name="William W."/>
        </authorList>
    </citation>
    <scope>NUCLEOTIDE SEQUENCE</scope>
</reference>
<evidence type="ECO:0000256" key="1">
    <source>
        <dbReference type="SAM" id="Phobius"/>
    </source>
</evidence>
<keyword evidence="1" id="KW-0472">Membrane</keyword>
<sequence length="216" mass="25815">MSQKYASVFQVILNMGVLNAIINFIFQQFKKRLKQIQKSMSFGYFQLPDEKGYGYDCLECPSLRRTSSIYCVDCLFYPKTWYLKPVCKEDYKQNFFKYDDQTLVIKQRKPAQNDVYQIGNNKQINQYSEYEDYCQYSLQKNNYCHKVAHFHLGSQPTLKCKYNYLCDMVNQVCLRSNLICKTYDIQGHFIDCLTGMYLVWYYFYQCPNTCTLCQNN</sequence>
<evidence type="ECO:0000313" key="2">
    <source>
        <dbReference type="EMBL" id="CAD8119036.1"/>
    </source>
</evidence>
<comment type="caution">
    <text evidence="2">The sequence shown here is derived from an EMBL/GenBank/DDBJ whole genome shotgun (WGS) entry which is preliminary data.</text>
</comment>
<evidence type="ECO:0008006" key="4">
    <source>
        <dbReference type="Google" id="ProtNLM"/>
    </source>
</evidence>
<dbReference type="AlphaFoldDB" id="A0A8S1QTE4"/>
<evidence type="ECO:0000313" key="3">
    <source>
        <dbReference type="Proteomes" id="UP000688137"/>
    </source>
</evidence>
<keyword evidence="1" id="KW-1133">Transmembrane helix</keyword>
<protein>
    <recommendedName>
        <fullName evidence="4">Transmembrane protein</fullName>
    </recommendedName>
</protein>
<keyword evidence="1" id="KW-0812">Transmembrane</keyword>
<feature type="transmembrane region" description="Helical" evidence="1">
    <location>
        <begin position="6"/>
        <end position="26"/>
    </location>
</feature>